<dbReference type="Pfam" id="PF07554">
    <property type="entry name" value="FIVAR"/>
    <property type="match status" value="2"/>
</dbReference>
<accession>A0ABU5CXG5</accession>
<reference evidence="2 3" key="1">
    <citation type="submission" date="2023-10" db="EMBL/GenBank/DDBJ databases">
        <title>Virgibacillus soli CC-YMP-6 genome.</title>
        <authorList>
            <person name="Miliotis G."/>
            <person name="Sengupta P."/>
            <person name="Hameed A."/>
            <person name="Chuvochina M."/>
            <person name="Mcdonagh F."/>
            <person name="Simpson A.C."/>
            <person name="Singh N.K."/>
            <person name="Rekha P.D."/>
            <person name="Raman K."/>
            <person name="Hugenholtz P."/>
            <person name="Venkateswaran K."/>
        </authorList>
    </citation>
    <scope>NUCLEOTIDE SEQUENCE [LARGE SCALE GENOMIC DNA]</scope>
    <source>
        <strain evidence="2 3">CC-YMP-6</strain>
    </source>
</reference>
<feature type="coiled-coil region" evidence="1">
    <location>
        <begin position="12"/>
        <end position="52"/>
    </location>
</feature>
<keyword evidence="1" id="KW-0175">Coiled coil</keyword>
<dbReference type="Proteomes" id="UP001275315">
    <property type="component" value="Unassembled WGS sequence"/>
</dbReference>
<comment type="caution">
    <text evidence="2">The sequence shown here is derived from an EMBL/GenBank/DDBJ whole genome shotgun (WGS) entry which is preliminary data.</text>
</comment>
<evidence type="ECO:0000313" key="3">
    <source>
        <dbReference type="Proteomes" id="UP001275315"/>
    </source>
</evidence>
<dbReference type="Gene3D" id="1.20.1270.90">
    <property type="entry name" value="AF1782-like"/>
    <property type="match status" value="2"/>
</dbReference>
<feature type="coiled-coil region" evidence="1">
    <location>
        <begin position="85"/>
        <end position="112"/>
    </location>
</feature>
<evidence type="ECO:0000313" key="2">
    <source>
        <dbReference type="EMBL" id="MDY0410093.1"/>
    </source>
</evidence>
<keyword evidence="3" id="KW-1185">Reference proteome</keyword>
<name>A0ABU5CXG5_9BACI</name>
<organism evidence="2 3">
    <name type="scientific">Paracerasibacillus soli</name>
    <dbReference type="NCBI Taxonomy" id="480284"/>
    <lineage>
        <taxon>Bacteria</taxon>
        <taxon>Bacillati</taxon>
        <taxon>Bacillota</taxon>
        <taxon>Bacilli</taxon>
        <taxon>Bacillales</taxon>
        <taxon>Bacillaceae</taxon>
        <taxon>Paracerasibacillus</taxon>
    </lineage>
</organism>
<gene>
    <name evidence="2" type="ORF">RWD45_17960</name>
</gene>
<dbReference type="EMBL" id="JAWDIQ010000003">
    <property type="protein sequence ID" value="MDY0410093.1"/>
    <property type="molecule type" value="Genomic_DNA"/>
</dbReference>
<protein>
    <submittedName>
        <fullName evidence="2">Uncharacterized protein</fullName>
    </submittedName>
</protein>
<evidence type="ECO:0000256" key="1">
    <source>
        <dbReference type="SAM" id="Coils"/>
    </source>
</evidence>
<proteinExistence type="predicted"/>
<sequence length="127" mass="14125">MYEKVHYTEASFTQLEDAISHAEEVAEHAKAQEEVIEAMTQLQAEIDGLERIPAPDPEQIDITELEKLINHAKTYEEAHYTEASFAHLQKAISHAEEVVENAETQAEVTEAITQLQKALAGLENPGS</sequence>